<gene>
    <name evidence="2" type="ORF">W911_10500</name>
</gene>
<keyword evidence="3" id="KW-1185">Reference proteome</keyword>
<reference evidence="2 3" key="1">
    <citation type="journal article" date="2014" name="Genome Announc.">
        <title>Complete Genome Sequence of Hyphomicrobium nitrativorans Strain NL23, a Denitrifying Bacterium Isolated from Biofilm of a Methanol-Fed Denitrification System Treating Seawater at the Montreal Biodome.</title>
        <authorList>
            <person name="Martineau C."/>
            <person name="Villeneuve C."/>
            <person name="Mauffrey F."/>
            <person name="Villemur R."/>
        </authorList>
    </citation>
    <scope>NUCLEOTIDE SEQUENCE [LARGE SCALE GENOMIC DNA]</scope>
    <source>
        <strain evidence="2">NL23</strain>
    </source>
</reference>
<evidence type="ECO:0000313" key="2">
    <source>
        <dbReference type="EMBL" id="AHB50188.1"/>
    </source>
</evidence>
<dbReference type="Proteomes" id="UP000018542">
    <property type="component" value="Chromosome"/>
</dbReference>
<accession>V5SI21</accession>
<protein>
    <submittedName>
        <fullName evidence="2">Uncharacterized protein</fullName>
    </submittedName>
</protein>
<dbReference type="KEGG" id="hni:W911_10500"/>
<dbReference type="AlphaFoldDB" id="V5SI21"/>
<dbReference type="EMBL" id="CP006912">
    <property type="protein sequence ID" value="AHB50188.1"/>
    <property type="molecule type" value="Genomic_DNA"/>
</dbReference>
<feature type="region of interest" description="Disordered" evidence="1">
    <location>
        <begin position="1"/>
        <end position="20"/>
    </location>
</feature>
<organism evidence="2 3">
    <name type="scientific">Hyphomicrobium nitrativorans NL23</name>
    <dbReference type="NCBI Taxonomy" id="1029756"/>
    <lineage>
        <taxon>Bacteria</taxon>
        <taxon>Pseudomonadati</taxon>
        <taxon>Pseudomonadota</taxon>
        <taxon>Alphaproteobacteria</taxon>
        <taxon>Hyphomicrobiales</taxon>
        <taxon>Hyphomicrobiaceae</taxon>
        <taxon>Hyphomicrobium</taxon>
    </lineage>
</organism>
<dbReference type="STRING" id="1029756.W911_10500"/>
<proteinExistence type="predicted"/>
<dbReference type="PATRIC" id="fig|1029756.8.peg.2185"/>
<name>V5SI21_9HYPH</name>
<dbReference type="HOGENOM" id="CLU_3136584_0_0_5"/>
<evidence type="ECO:0000256" key="1">
    <source>
        <dbReference type="SAM" id="MobiDB-lite"/>
    </source>
</evidence>
<evidence type="ECO:0000313" key="3">
    <source>
        <dbReference type="Proteomes" id="UP000018542"/>
    </source>
</evidence>
<sequence length="49" mass="5614">MPLLQGLLRTRSSMHHTSRSVRKPIVSIDCLETRHTIDDAMNAQLSMHQ</sequence>